<protein>
    <recommendedName>
        <fullName evidence="1">HAT C-terminal dimerisation domain-containing protein</fullName>
    </recommendedName>
</protein>
<dbReference type="InterPro" id="IPR012337">
    <property type="entry name" value="RNaseH-like_sf"/>
</dbReference>
<evidence type="ECO:0000313" key="2">
    <source>
        <dbReference type="EMBL" id="KNZ52345.1"/>
    </source>
</evidence>
<organism evidence="2 3">
    <name type="scientific">Puccinia sorghi</name>
    <dbReference type="NCBI Taxonomy" id="27349"/>
    <lineage>
        <taxon>Eukaryota</taxon>
        <taxon>Fungi</taxon>
        <taxon>Dikarya</taxon>
        <taxon>Basidiomycota</taxon>
        <taxon>Pucciniomycotina</taxon>
        <taxon>Pucciniomycetes</taxon>
        <taxon>Pucciniales</taxon>
        <taxon>Pucciniaceae</taxon>
        <taxon>Puccinia</taxon>
    </lineage>
</organism>
<dbReference type="InterPro" id="IPR008906">
    <property type="entry name" value="HATC_C_dom"/>
</dbReference>
<dbReference type="Pfam" id="PF05699">
    <property type="entry name" value="Dimer_Tnp_hAT"/>
    <property type="match status" value="1"/>
</dbReference>
<dbReference type="SUPFAM" id="SSF53098">
    <property type="entry name" value="Ribonuclease H-like"/>
    <property type="match status" value="1"/>
</dbReference>
<accession>A0A0L6UWZ0</accession>
<dbReference type="AlphaFoldDB" id="A0A0L6UWZ0"/>
<name>A0A0L6UWZ0_9BASI</name>
<sequence length="146" mass="16714">MKKLVNCMKNLIVTEMFSRSNAHQTERFLPLSYQKARQAEILAIFKCEAEKYTVTKNYAATKEQITSKNSISNSLYKEKKQKFTSLDEEIDQYLNAKCEEEANQPLAFWKSNSEKFPSLSNMARTPGSTCLKCSIVINFFEGLGKS</sequence>
<dbReference type="EMBL" id="LAVV01008623">
    <property type="protein sequence ID" value="KNZ52345.1"/>
    <property type="molecule type" value="Genomic_DNA"/>
</dbReference>
<dbReference type="GO" id="GO:0046983">
    <property type="term" value="F:protein dimerization activity"/>
    <property type="evidence" value="ECO:0007669"/>
    <property type="project" value="InterPro"/>
</dbReference>
<dbReference type="OrthoDB" id="109171at2759"/>
<evidence type="ECO:0000259" key="1">
    <source>
        <dbReference type="Pfam" id="PF05699"/>
    </source>
</evidence>
<dbReference type="VEuPathDB" id="FungiDB:VP01_3609g4"/>
<comment type="caution">
    <text evidence="2">The sequence shown here is derived from an EMBL/GenBank/DDBJ whole genome shotgun (WGS) entry which is preliminary data.</text>
</comment>
<dbReference type="Proteomes" id="UP000037035">
    <property type="component" value="Unassembled WGS sequence"/>
</dbReference>
<gene>
    <name evidence="2" type="ORF">VP01_3609g4</name>
</gene>
<proteinExistence type="predicted"/>
<evidence type="ECO:0000313" key="3">
    <source>
        <dbReference type="Proteomes" id="UP000037035"/>
    </source>
</evidence>
<feature type="domain" description="HAT C-terminal dimerisation" evidence="1">
    <location>
        <begin position="89"/>
        <end position="124"/>
    </location>
</feature>
<reference evidence="2 3" key="1">
    <citation type="submission" date="2015-08" db="EMBL/GenBank/DDBJ databases">
        <title>Next Generation Sequencing and Analysis of the Genome of Puccinia sorghi L Schw, the Causal Agent of Maize Common Rust.</title>
        <authorList>
            <person name="Rochi L."/>
            <person name="Burguener G."/>
            <person name="Darino M."/>
            <person name="Turjanski A."/>
            <person name="Kreff E."/>
            <person name="Dieguez M.J."/>
            <person name="Sacco F."/>
        </authorList>
    </citation>
    <scope>NUCLEOTIDE SEQUENCE [LARGE SCALE GENOMIC DNA]</scope>
    <source>
        <strain evidence="2 3">RO10H11247</strain>
    </source>
</reference>
<keyword evidence="3" id="KW-1185">Reference proteome</keyword>